<comment type="caution">
    <text evidence="3">The sequence shown here is derived from an EMBL/GenBank/DDBJ whole genome shotgun (WGS) entry which is preliminary data.</text>
</comment>
<dbReference type="CDD" id="cd00132">
    <property type="entry name" value="CRIB"/>
    <property type="match status" value="1"/>
</dbReference>
<gene>
    <name evidence="3" type="ORF">O6P43_007757</name>
</gene>
<feature type="region of interest" description="Disordered" evidence="1">
    <location>
        <begin position="28"/>
        <end position="54"/>
    </location>
</feature>
<organism evidence="3 4">
    <name type="scientific">Quillaja saponaria</name>
    <name type="common">Soap bark tree</name>
    <dbReference type="NCBI Taxonomy" id="32244"/>
    <lineage>
        <taxon>Eukaryota</taxon>
        <taxon>Viridiplantae</taxon>
        <taxon>Streptophyta</taxon>
        <taxon>Embryophyta</taxon>
        <taxon>Tracheophyta</taxon>
        <taxon>Spermatophyta</taxon>
        <taxon>Magnoliopsida</taxon>
        <taxon>eudicotyledons</taxon>
        <taxon>Gunneridae</taxon>
        <taxon>Pentapetalae</taxon>
        <taxon>rosids</taxon>
        <taxon>fabids</taxon>
        <taxon>Fabales</taxon>
        <taxon>Quillajaceae</taxon>
        <taxon>Quillaja</taxon>
    </lineage>
</organism>
<name>A0AAD7VJJ5_QUISA</name>
<evidence type="ECO:0000313" key="3">
    <source>
        <dbReference type="EMBL" id="KAJ7978261.1"/>
    </source>
</evidence>
<keyword evidence="4" id="KW-1185">Reference proteome</keyword>
<proteinExistence type="predicted"/>
<dbReference type="KEGG" id="qsa:O6P43_007757"/>
<dbReference type="EMBL" id="JARAOO010000003">
    <property type="protein sequence ID" value="KAJ7978261.1"/>
    <property type="molecule type" value="Genomic_DNA"/>
</dbReference>
<dbReference type="PANTHER" id="PTHR46931:SF6">
    <property type="entry name" value="CRIB DOMAIN-CONTAINING PROTEIN RIC4"/>
    <property type="match status" value="1"/>
</dbReference>
<dbReference type="PROSITE" id="PS50108">
    <property type="entry name" value="CRIB"/>
    <property type="match status" value="1"/>
</dbReference>
<evidence type="ECO:0000259" key="2">
    <source>
        <dbReference type="PROSITE" id="PS50108"/>
    </source>
</evidence>
<dbReference type="Pfam" id="PF00786">
    <property type="entry name" value="PBD"/>
    <property type="match status" value="1"/>
</dbReference>
<dbReference type="InterPro" id="IPR036936">
    <property type="entry name" value="CRIB_dom_sf"/>
</dbReference>
<dbReference type="Gene3D" id="3.90.810.10">
    <property type="entry name" value="CRIB domain"/>
    <property type="match status" value="1"/>
</dbReference>
<protein>
    <submittedName>
        <fullName evidence="3">CRIB domain containing protein</fullName>
    </submittedName>
</protein>
<reference evidence="3" key="1">
    <citation type="journal article" date="2023" name="Science">
        <title>Elucidation of the pathway for biosynthesis of saponin adjuvants from the soapbark tree.</title>
        <authorList>
            <person name="Reed J."/>
            <person name="Orme A."/>
            <person name="El-Demerdash A."/>
            <person name="Owen C."/>
            <person name="Martin L.B.B."/>
            <person name="Misra R.C."/>
            <person name="Kikuchi S."/>
            <person name="Rejzek M."/>
            <person name="Martin A.C."/>
            <person name="Harkess A."/>
            <person name="Leebens-Mack J."/>
            <person name="Louveau T."/>
            <person name="Stephenson M.J."/>
            <person name="Osbourn A."/>
        </authorList>
    </citation>
    <scope>NUCLEOTIDE SEQUENCE</scope>
    <source>
        <strain evidence="3">S10</strain>
    </source>
</reference>
<sequence length="178" mass="19797">MRNRMERLVILPFSVGCISEASVAVGIQPRRSPRPNTNSSATRSKEEEEDTVSLSSEGMKNSLRFLVIPKSNISTGFHRLLKGFKNISQFFADKEDLEELEMDMEIGCPTDVEHVTHIGWDGSTTANPVRGWDNLMTPELLSLSSVPFKQYELSMAPKAGETPLIREQGVSLTVCQNP</sequence>
<dbReference type="Proteomes" id="UP001163823">
    <property type="component" value="Chromosome 3"/>
</dbReference>
<evidence type="ECO:0000313" key="4">
    <source>
        <dbReference type="Proteomes" id="UP001163823"/>
    </source>
</evidence>
<dbReference type="AlphaFoldDB" id="A0AAD7VJJ5"/>
<evidence type="ECO:0000256" key="1">
    <source>
        <dbReference type="SAM" id="MobiDB-lite"/>
    </source>
</evidence>
<dbReference type="InterPro" id="IPR000095">
    <property type="entry name" value="CRIB_dom"/>
</dbReference>
<accession>A0AAD7VJJ5</accession>
<feature type="domain" description="CRIB" evidence="2">
    <location>
        <begin position="106"/>
        <end position="119"/>
    </location>
</feature>
<dbReference type="InterPro" id="IPR044509">
    <property type="entry name" value="RIC2/4"/>
</dbReference>
<dbReference type="PANTHER" id="PTHR46931">
    <property type="entry name" value="CRIB DOMAIN-CONTAINING PROTEIN RIC2"/>
    <property type="match status" value="1"/>
</dbReference>